<reference evidence="2 3" key="1">
    <citation type="journal article" date="2018" name="Nat. Biotechnol.">
        <title>A standardized bacterial taxonomy based on genome phylogeny substantially revises the tree of life.</title>
        <authorList>
            <person name="Parks D.H."/>
            <person name="Chuvochina M."/>
            <person name="Waite D.W."/>
            <person name="Rinke C."/>
            <person name="Skarshewski A."/>
            <person name="Chaumeil P.A."/>
            <person name="Hugenholtz P."/>
        </authorList>
    </citation>
    <scope>NUCLEOTIDE SEQUENCE [LARGE SCALE GENOMIC DNA]</scope>
    <source>
        <strain evidence="2">UBA9375</strain>
    </source>
</reference>
<proteinExistence type="predicted"/>
<dbReference type="InterPro" id="IPR010359">
    <property type="entry name" value="IrrE_HExxH"/>
</dbReference>
<evidence type="ECO:0000313" key="3">
    <source>
        <dbReference type="Proteomes" id="UP000263642"/>
    </source>
</evidence>
<dbReference type="PANTHER" id="PTHR43236">
    <property type="entry name" value="ANTITOXIN HIGA1"/>
    <property type="match status" value="1"/>
</dbReference>
<sequence length="349" mass="40622">MSGEKKPTFRQLEKFASKTKAPFGYLLLNEPPKEEISIPDYRTPADTVVDNPSPNLIDTIQAMEFRQDWMREFLIERGEEKLPFIGVAQELKHVQYLANEIRKTLSLEIDWVKKWSTSDDALRNLVTAIENIGVLVFRNSIVENNTNRKLDPQEFRGFVLCDDYAPLIFVNTADTKSAQMFTLAHELVHLWLGKDGLFNLIEMMPSDDRTEKFCNRVAAEFLVPKETLNQYWQKNQTIQLEIPEIARLFKVSPIVIARRALDLKFISKPEFFEFYKEDQQKWKDQKDKDKKGNNIVPYPVVQKSRLSNRFSTAVVQATKEGKLQYRDAYRFTGFRGNSFEEFSKGLLKG</sequence>
<dbReference type="GO" id="GO:0003677">
    <property type="term" value="F:DNA binding"/>
    <property type="evidence" value="ECO:0007669"/>
    <property type="project" value="UniProtKB-KW"/>
</dbReference>
<feature type="domain" description="IrrE N-terminal-like" evidence="1">
    <location>
        <begin position="130"/>
        <end position="260"/>
    </location>
</feature>
<protein>
    <submittedName>
        <fullName evidence="2">DNA-binding protein</fullName>
    </submittedName>
</protein>
<name>A0A3D3R2A6_9PLAN</name>
<keyword evidence="2" id="KW-0238">DNA-binding</keyword>
<dbReference type="Gene3D" id="1.10.10.2910">
    <property type="match status" value="1"/>
</dbReference>
<dbReference type="Pfam" id="PF06114">
    <property type="entry name" value="Peptidase_M78"/>
    <property type="match status" value="1"/>
</dbReference>
<dbReference type="PANTHER" id="PTHR43236:SF2">
    <property type="entry name" value="BLL0069 PROTEIN"/>
    <property type="match status" value="1"/>
</dbReference>
<accession>A0A3D3R2A6</accession>
<evidence type="ECO:0000259" key="1">
    <source>
        <dbReference type="Pfam" id="PF06114"/>
    </source>
</evidence>
<organism evidence="2 3">
    <name type="scientific">Gimesia maris</name>
    <dbReference type="NCBI Taxonomy" id="122"/>
    <lineage>
        <taxon>Bacteria</taxon>
        <taxon>Pseudomonadati</taxon>
        <taxon>Planctomycetota</taxon>
        <taxon>Planctomycetia</taxon>
        <taxon>Planctomycetales</taxon>
        <taxon>Planctomycetaceae</taxon>
        <taxon>Gimesia</taxon>
    </lineage>
</organism>
<comment type="caution">
    <text evidence="2">The sequence shown here is derived from an EMBL/GenBank/DDBJ whole genome shotgun (WGS) entry which is preliminary data.</text>
</comment>
<dbReference type="EMBL" id="DQAY01000047">
    <property type="protein sequence ID" value="HCO22925.1"/>
    <property type="molecule type" value="Genomic_DNA"/>
</dbReference>
<evidence type="ECO:0000313" key="2">
    <source>
        <dbReference type="EMBL" id="HCO22925.1"/>
    </source>
</evidence>
<gene>
    <name evidence="2" type="ORF">DIT97_07665</name>
</gene>
<dbReference type="Proteomes" id="UP000263642">
    <property type="component" value="Unassembled WGS sequence"/>
</dbReference>
<dbReference type="InterPro" id="IPR052345">
    <property type="entry name" value="Rad_response_metalloprotease"/>
</dbReference>
<dbReference type="AlphaFoldDB" id="A0A3D3R2A6"/>